<evidence type="ECO:0000313" key="2">
    <source>
        <dbReference type="Proteomes" id="UP001204814"/>
    </source>
</evidence>
<sequence>MVNFILVIILIIVLFMVYKQMSCFDELIESIEYPTILIIYDDQYQIAKKYENDTIKCIPKQEIYHFEQSYQYVILCCEDDYYNLLMNYRIHRDMLDVQVYSLIGKQKYEELYQENIELLQTIEDIERLIKHLYDQKKNKC</sequence>
<dbReference type="EMBL" id="JANGBO010000011">
    <property type="protein sequence ID" value="MCQ5062289.1"/>
    <property type="molecule type" value="Genomic_DNA"/>
</dbReference>
<dbReference type="AlphaFoldDB" id="A0AAP2UGC9"/>
<comment type="caution">
    <text evidence="1">The sequence shown here is derived from an EMBL/GenBank/DDBJ whole genome shotgun (WGS) entry which is preliminary data.</text>
</comment>
<gene>
    <name evidence="1" type="ORF">NE542_10730</name>
</gene>
<name>A0AAP2UGC9_9FIRM</name>
<evidence type="ECO:0000313" key="1">
    <source>
        <dbReference type="EMBL" id="MCQ5062289.1"/>
    </source>
</evidence>
<organism evidence="1 2">
    <name type="scientific">Faecalibacillus intestinalis</name>
    <dbReference type="NCBI Taxonomy" id="1982626"/>
    <lineage>
        <taxon>Bacteria</taxon>
        <taxon>Bacillati</taxon>
        <taxon>Bacillota</taxon>
        <taxon>Erysipelotrichia</taxon>
        <taxon>Erysipelotrichales</taxon>
        <taxon>Coprobacillaceae</taxon>
        <taxon>Faecalibacillus</taxon>
    </lineage>
</organism>
<dbReference type="RefSeq" id="WP_117346489.1">
    <property type="nucleotide sequence ID" value="NZ_JADPGG010000055.1"/>
</dbReference>
<proteinExistence type="predicted"/>
<accession>A0AAP2UGC9</accession>
<protein>
    <submittedName>
        <fullName evidence="1">Uncharacterized protein</fullName>
    </submittedName>
</protein>
<reference evidence="1" key="1">
    <citation type="submission" date="2022-06" db="EMBL/GenBank/DDBJ databases">
        <title>Isolation of gut microbiota from human fecal samples.</title>
        <authorList>
            <person name="Pamer E.G."/>
            <person name="Barat B."/>
            <person name="Waligurski E."/>
            <person name="Medina S."/>
            <person name="Paddock L."/>
            <person name="Mostad J."/>
        </authorList>
    </citation>
    <scope>NUCLEOTIDE SEQUENCE</scope>
    <source>
        <strain evidence="1">DFI.6.24</strain>
    </source>
</reference>
<dbReference type="Proteomes" id="UP001204814">
    <property type="component" value="Unassembled WGS sequence"/>
</dbReference>